<organism evidence="6 7">
    <name type="scientific">Tuber borchii</name>
    <name type="common">White truffle</name>
    <dbReference type="NCBI Taxonomy" id="42251"/>
    <lineage>
        <taxon>Eukaryota</taxon>
        <taxon>Fungi</taxon>
        <taxon>Dikarya</taxon>
        <taxon>Ascomycota</taxon>
        <taxon>Pezizomycotina</taxon>
        <taxon>Pezizomycetes</taxon>
        <taxon>Pezizales</taxon>
        <taxon>Tuberaceae</taxon>
        <taxon>Tuber</taxon>
    </lineage>
</organism>
<evidence type="ECO:0000313" key="7">
    <source>
        <dbReference type="Proteomes" id="UP000244722"/>
    </source>
</evidence>
<keyword evidence="3 5" id="KW-1133">Transmembrane helix</keyword>
<dbReference type="SUPFAM" id="SSF161084">
    <property type="entry name" value="MAPEG domain-like"/>
    <property type="match status" value="1"/>
</dbReference>
<dbReference type="GO" id="GO:0016020">
    <property type="term" value="C:membrane"/>
    <property type="evidence" value="ECO:0007669"/>
    <property type="project" value="UniProtKB-SubCell"/>
</dbReference>
<evidence type="ECO:0000256" key="4">
    <source>
        <dbReference type="ARBA" id="ARBA00023136"/>
    </source>
</evidence>
<dbReference type="InterPro" id="IPR023352">
    <property type="entry name" value="MAPEG-like_dom_sf"/>
</dbReference>
<dbReference type="Proteomes" id="UP000244722">
    <property type="component" value="Unassembled WGS sequence"/>
</dbReference>
<keyword evidence="4 5" id="KW-0472">Membrane</keyword>
<dbReference type="STRING" id="42251.A0A2T6ZB90"/>
<dbReference type="Gene3D" id="1.20.120.550">
    <property type="entry name" value="Membrane associated eicosanoid/glutathione metabolism-like domain"/>
    <property type="match status" value="1"/>
</dbReference>
<dbReference type="EMBL" id="NESQ01000469">
    <property type="protein sequence ID" value="PUU72760.1"/>
    <property type="molecule type" value="Genomic_DNA"/>
</dbReference>
<dbReference type="InterPro" id="IPR050997">
    <property type="entry name" value="MAPEG"/>
</dbReference>
<dbReference type="Pfam" id="PF01124">
    <property type="entry name" value="MAPEG"/>
    <property type="match status" value="1"/>
</dbReference>
<comment type="subcellular location">
    <subcellularLocation>
        <location evidence="1">Membrane</location>
        <topology evidence="1">Multi-pass membrane protein</topology>
    </subcellularLocation>
</comment>
<evidence type="ECO:0000256" key="1">
    <source>
        <dbReference type="ARBA" id="ARBA00004141"/>
    </source>
</evidence>
<feature type="transmembrane region" description="Helical" evidence="5">
    <location>
        <begin position="127"/>
        <end position="148"/>
    </location>
</feature>
<dbReference type="GO" id="GO:0004602">
    <property type="term" value="F:glutathione peroxidase activity"/>
    <property type="evidence" value="ECO:0007669"/>
    <property type="project" value="TreeGrafter"/>
</dbReference>
<dbReference type="PANTHER" id="PTHR10250:SF26">
    <property type="entry name" value="GLUTATHIONE S-TRANSFERASE 3, MITOCHONDRIAL"/>
    <property type="match status" value="1"/>
</dbReference>
<name>A0A2T6ZB90_TUBBO</name>
<evidence type="ECO:0000256" key="2">
    <source>
        <dbReference type="ARBA" id="ARBA00022692"/>
    </source>
</evidence>
<gene>
    <name evidence="6" type="ORF">B9Z19DRAFT_1166790</name>
</gene>
<evidence type="ECO:0000313" key="6">
    <source>
        <dbReference type="EMBL" id="PUU72760.1"/>
    </source>
</evidence>
<accession>A0A2T6ZB90</accession>
<evidence type="ECO:0000256" key="5">
    <source>
        <dbReference type="SAM" id="Phobius"/>
    </source>
</evidence>
<evidence type="ECO:0000256" key="3">
    <source>
        <dbReference type="ARBA" id="ARBA00022989"/>
    </source>
</evidence>
<dbReference type="GO" id="GO:0005783">
    <property type="term" value="C:endoplasmic reticulum"/>
    <property type="evidence" value="ECO:0007669"/>
    <property type="project" value="TreeGrafter"/>
</dbReference>
<dbReference type="GO" id="GO:0004364">
    <property type="term" value="F:glutathione transferase activity"/>
    <property type="evidence" value="ECO:0007669"/>
    <property type="project" value="TreeGrafter"/>
</dbReference>
<dbReference type="OrthoDB" id="410651at2759"/>
<sequence>MTLSSIPHEFSYALAGLFATALVGQYHSVLVGSARKAAKVPYPNAYASAEDASKDKEKFRFNCAQRAHSNYLENLSVVLPAFLASTIHYPTVSSSLLGLWLAARVVYTHGYIGSEHNSTGRGRYKGIFFHFAQFGLIITAGMSAWKLYSTGI</sequence>
<proteinExistence type="predicted"/>
<feature type="transmembrane region" description="Helical" evidence="5">
    <location>
        <begin position="12"/>
        <end position="34"/>
    </location>
</feature>
<dbReference type="InterPro" id="IPR001129">
    <property type="entry name" value="Membr-assoc_MAPEG"/>
</dbReference>
<dbReference type="GO" id="GO:0005635">
    <property type="term" value="C:nuclear envelope"/>
    <property type="evidence" value="ECO:0007669"/>
    <property type="project" value="TreeGrafter"/>
</dbReference>
<dbReference type="AlphaFoldDB" id="A0A2T6ZB90"/>
<evidence type="ECO:0008006" key="8">
    <source>
        <dbReference type="Google" id="ProtNLM"/>
    </source>
</evidence>
<dbReference type="PANTHER" id="PTHR10250">
    <property type="entry name" value="MICROSOMAL GLUTATHIONE S-TRANSFERASE"/>
    <property type="match status" value="1"/>
</dbReference>
<protein>
    <recommendedName>
        <fullName evidence="8">Membrane-associated proteins in eicosanoid and glutathione metabolism</fullName>
    </recommendedName>
</protein>
<comment type="caution">
    <text evidence="6">The sequence shown here is derived from an EMBL/GenBank/DDBJ whole genome shotgun (WGS) entry which is preliminary data.</text>
</comment>
<keyword evidence="2 5" id="KW-0812">Transmembrane</keyword>
<keyword evidence="7" id="KW-1185">Reference proteome</keyword>
<reference evidence="6 7" key="1">
    <citation type="submission" date="2017-04" db="EMBL/GenBank/DDBJ databases">
        <title>Draft genome sequence of Tuber borchii Vittad., a whitish edible truffle.</title>
        <authorList>
            <consortium name="DOE Joint Genome Institute"/>
            <person name="Murat C."/>
            <person name="Kuo A."/>
            <person name="Barry K.W."/>
            <person name="Clum A."/>
            <person name="Dockter R.B."/>
            <person name="Fauchery L."/>
            <person name="Iotti M."/>
            <person name="Kohler A."/>
            <person name="Labutti K."/>
            <person name="Lindquist E.A."/>
            <person name="Lipzen A."/>
            <person name="Ohm R.A."/>
            <person name="Wang M."/>
            <person name="Grigoriev I.V."/>
            <person name="Zambonelli A."/>
            <person name="Martin F.M."/>
        </authorList>
    </citation>
    <scope>NUCLEOTIDE SEQUENCE [LARGE SCALE GENOMIC DNA]</scope>
    <source>
        <strain evidence="6 7">Tbo3840</strain>
    </source>
</reference>